<feature type="domain" description="RNA polymerase sigma factor 70 region 4 type 2" evidence="7">
    <location>
        <begin position="115"/>
        <end position="166"/>
    </location>
</feature>
<proteinExistence type="inferred from homology"/>
<evidence type="ECO:0000259" key="7">
    <source>
        <dbReference type="Pfam" id="PF08281"/>
    </source>
</evidence>
<accession>A0A923LYJ7</accession>
<dbReference type="InterPro" id="IPR014284">
    <property type="entry name" value="RNA_pol_sigma-70_dom"/>
</dbReference>
<evidence type="ECO:0000256" key="4">
    <source>
        <dbReference type="ARBA" id="ARBA00023125"/>
    </source>
</evidence>
<evidence type="ECO:0000256" key="1">
    <source>
        <dbReference type="ARBA" id="ARBA00010641"/>
    </source>
</evidence>
<keyword evidence="3" id="KW-0731">Sigma factor</keyword>
<keyword evidence="5" id="KW-0804">Transcription</keyword>
<dbReference type="InterPro" id="IPR036388">
    <property type="entry name" value="WH-like_DNA-bd_sf"/>
</dbReference>
<gene>
    <name evidence="8" type="ORF">H8S45_12580</name>
</gene>
<dbReference type="NCBIfam" id="TIGR02937">
    <property type="entry name" value="sigma70-ECF"/>
    <property type="match status" value="1"/>
</dbReference>
<dbReference type="Pfam" id="PF08281">
    <property type="entry name" value="Sigma70_r4_2"/>
    <property type="match status" value="1"/>
</dbReference>
<dbReference type="InterPro" id="IPR039425">
    <property type="entry name" value="RNA_pol_sigma-70-like"/>
</dbReference>
<evidence type="ECO:0000256" key="5">
    <source>
        <dbReference type="ARBA" id="ARBA00023163"/>
    </source>
</evidence>
<evidence type="ECO:0000259" key="6">
    <source>
        <dbReference type="Pfam" id="PF04542"/>
    </source>
</evidence>
<dbReference type="Gene3D" id="1.10.10.10">
    <property type="entry name" value="Winged helix-like DNA-binding domain superfamily/Winged helix DNA-binding domain"/>
    <property type="match status" value="1"/>
</dbReference>
<protein>
    <submittedName>
        <fullName evidence="8">Sigma-70 family RNA polymerase sigma factor</fullName>
    </submittedName>
</protein>
<name>A0A923LYJ7_9FIRM</name>
<dbReference type="SUPFAM" id="SSF88946">
    <property type="entry name" value="Sigma2 domain of RNA polymerase sigma factors"/>
    <property type="match status" value="1"/>
</dbReference>
<dbReference type="RefSeq" id="WP_159068093.1">
    <property type="nucleotide sequence ID" value="NZ_JACOPL010000013.1"/>
</dbReference>
<dbReference type="Proteomes" id="UP000606499">
    <property type="component" value="Unassembled WGS sequence"/>
</dbReference>
<feature type="domain" description="RNA polymerase sigma-70 region 2" evidence="6">
    <location>
        <begin position="22"/>
        <end position="86"/>
    </location>
</feature>
<dbReference type="AlphaFoldDB" id="A0A923LYJ7"/>
<dbReference type="SUPFAM" id="SSF88659">
    <property type="entry name" value="Sigma3 and sigma4 domains of RNA polymerase sigma factors"/>
    <property type="match status" value="1"/>
</dbReference>
<dbReference type="InterPro" id="IPR013324">
    <property type="entry name" value="RNA_pol_sigma_r3/r4-like"/>
</dbReference>
<dbReference type="GO" id="GO:0003677">
    <property type="term" value="F:DNA binding"/>
    <property type="evidence" value="ECO:0007669"/>
    <property type="project" value="UniProtKB-KW"/>
</dbReference>
<dbReference type="GO" id="GO:0016987">
    <property type="term" value="F:sigma factor activity"/>
    <property type="evidence" value="ECO:0007669"/>
    <property type="project" value="UniProtKB-KW"/>
</dbReference>
<evidence type="ECO:0000313" key="9">
    <source>
        <dbReference type="Proteomes" id="UP000606499"/>
    </source>
</evidence>
<dbReference type="PANTHER" id="PTHR43133:SF8">
    <property type="entry name" value="RNA POLYMERASE SIGMA FACTOR HI_1459-RELATED"/>
    <property type="match status" value="1"/>
</dbReference>
<dbReference type="Pfam" id="PF04542">
    <property type="entry name" value="Sigma70_r2"/>
    <property type="match status" value="1"/>
</dbReference>
<comment type="caution">
    <text evidence="8">The sequence shown here is derived from an EMBL/GenBank/DDBJ whole genome shotgun (WGS) entry which is preliminary data.</text>
</comment>
<dbReference type="PANTHER" id="PTHR43133">
    <property type="entry name" value="RNA POLYMERASE ECF-TYPE SIGMA FACTO"/>
    <property type="match status" value="1"/>
</dbReference>
<keyword evidence="9" id="KW-1185">Reference proteome</keyword>
<evidence type="ECO:0000313" key="8">
    <source>
        <dbReference type="EMBL" id="MBC5726289.1"/>
    </source>
</evidence>
<reference evidence="8" key="1">
    <citation type="submission" date="2020-08" db="EMBL/GenBank/DDBJ databases">
        <title>Genome public.</title>
        <authorList>
            <person name="Liu C."/>
            <person name="Sun Q."/>
        </authorList>
    </citation>
    <scope>NUCLEOTIDE SEQUENCE</scope>
    <source>
        <strain evidence="8">NSJ-28</strain>
    </source>
</reference>
<dbReference type="InterPro" id="IPR007627">
    <property type="entry name" value="RNA_pol_sigma70_r2"/>
</dbReference>
<dbReference type="EMBL" id="JACOPL010000013">
    <property type="protein sequence ID" value="MBC5726289.1"/>
    <property type="molecule type" value="Genomic_DNA"/>
</dbReference>
<keyword evidence="2" id="KW-0805">Transcription regulation</keyword>
<dbReference type="Gene3D" id="1.10.1740.10">
    <property type="match status" value="1"/>
</dbReference>
<organism evidence="8 9">
    <name type="scientific">Agathobaculum faecis</name>
    <dbReference type="NCBI Taxonomy" id="2763013"/>
    <lineage>
        <taxon>Bacteria</taxon>
        <taxon>Bacillati</taxon>
        <taxon>Bacillota</taxon>
        <taxon>Clostridia</taxon>
        <taxon>Eubacteriales</taxon>
        <taxon>Butyricicoccaceae</taxon>
        <taxon>Agathobaculum</taxon>
    </lineage>
</organism>
<dbReference type="InterPro" id="IPR013325">
    <property type="entry name" value="RNA_pol_sigma_r2"/>
</dbReference>
<keyword evidence="4" id="KW-0238">DNA-binding</keyword>
<dbReference type="GO" id="GO:0006352">
    <property type="term" value="P:DNA-templated transcription initiation"/>
    <property type="evidence" value="ECO:0007669"/>
    <property type="project" value="InterPro"/>
</dbReference>
<comment type="similarity">
    <text evidence="1">Belongs to the sigma-70 factor family. ECF subfamily.</text>
</comment>
<evidence type="ECO:0000256" key="2">
    <source>
        <dbReference type="ARBA" id="ARBA00023015"/>
    </source>
</evidence>
<sequence>MDDRITELLSAGDQEGIALLQKQYGNMVRYIVRGILRDEQDVEECVSDVYLRVWDRFGTFRSDRGSLAAWVTAVARNTAVDCLRRRHTPEETLEERTGASPSPEEEVLRRERAAQLRRAVDALSNNERLLFYRKYYYLQSTAQIAAELGLTERAVEGRLYRLRGRLRRLMGGDAL</sequence>
<dbReference type="InterPro" id="IPR013249">
    <property type="entry name" value="RNA_pol_sigma70_r4_t2"/>
</dbReference>
<evidence type="ECO:0000256" key="3">
    <source>
        <dbReference type="ARBA" id="ARBA00023082"/>
    </source>
</evidence>